<dbReference type="InterPro" id="IPR014840">
    <property type="entry name" value="HRD"/>
</dbReference>
<dbReference type="Proteomes" id="UP000800235">
    <property type="component" value="Unassembled WGS sequence"/>
</dbReference>
<feature type="region of interest" description="Disordered" evidence="1">
    <location>
        <begin position="383"/>
        <end position="429"/>
    </location>
</feature>
<feature type="compositionally biased region" description="Polar residues" evidence="1">
    <location>
        <begin position="546"/>
        <end position="557"/>
    </location>
</feature>
<dbReference type="Pfam" id="PF08729">
    <property type="entry name" value="HUN"/>
    <property type="match status" value="1"/>
</dbReference>
<feature type="compositionally biased region" description="Polar residues" evidence="1">
    <location>
        <begin position="175"/>
        <end position="188"/>
    </location>
</feature>
<dbReference type="OrthoDB" id="5576775at2759"/>
<dbReference type="AlphaFoldDB" id="A0A9P4NWN0"/>
<feature type="compositionally biased region" description="Polar residues" evidence="1">
    <location>
        <begin position="252"/>
        <end position="265"/>
    </location>
</feature>
<feature type="compositionally biased region" description="Gly residues" evidence="1">
    <location>
        <begin position="489"/>
        <end position="511"/>
    </location>
</feature>
<name>A0A9P4NWN0_9PEZI</name>
<protein>
    <submittedName>
        <fullName evidence="3">Histone promoter control 2</fullName>
    </submittedName>
</protein>
<organism evidence="3 4">
    <name type="scientific">Tothia fuscella</name>
    <dbReference type="NCBI Taxonomy" id="1048955"/>
    <lineage>
        <taxon>Eukaryota</taxon>
        <taxon>Fungi</taxon>
        <taxon>Dikarya</taxon>
        <taxon>Ascomycota</taxon>
        <taxon>Pezizomycotina</taxon>
        <taxon>Dothideomycetes</taxon>
        <taxon>Pleosporomycetidae</taxon>
        <taxon>Venturiales</taxon>
        <taxon>Cylindrosympodiaceae</taxon>
        <taxon>Tothia</taxon>
    </lineage>
</organism>
<evidence type="ECO:0000313" key="3">
    <source>
        <dbReference type="EMBL" id="KAF2433719.1"/>
    </source>
</evidence>
<evidence type="ECO:0000256" key="1">
    <source>
        <dbReference type="SAM" id="MobiDB-lite"/>
    </source>
</evidence>
<feature type="compositionally biased region" description="Basic and acidic residues" evidence="1">
    <location>
        <begin position="472"/>
        <end position="481"/>
    </location>
</feature>
<evidence type="ECO:0000313" key="4">
    <source>
        <dbReference type="Proteomes" id="UP000800235"/>
    </source>
</evidence>
<feature type="compositionally biased region" description="Polar residues" evidence="1">
    <location>
        <begin position="276"/>
        <end position="293"/>
    </location>
</feature>
<feature type="compositionally biased region" description="Polar residues" evidence="1">
    <location>
        <begin position="231"/>
        <end position="245"/>
    </location>
</feature>
<feature type="compositionally biased region" description="Low complexity" evidence="1">
    <location>
        <begin position="305"/>
        <end position="320"/>
    </location>
</feature>
<feature type="region of interest" description="Disordered" evidence="1">
    <location>
        <begin position="1"/>
        <end position="151"/>
    </location>
</feature>
<reference evidence="3" key="1">
    <citation type="journal article" date="2020" name="Stud. Mycol.">
        <title>101 Dothideomycetes genomes: a test case for predicting lifestyles and emergence of pathogens.</title>
        <authorList>
            <person name="Haridas S."/>
            <person name="Albert R."/>
            <person name="Binder M."/>
            <person name="Bloem J."/>
            <person name="Labutti K."/>
            <person name="Salamov A."/>
            <person name="Andreopoulos B."/>
            <person name="Baker S."/>
            <person name="Barry K."/>
            <person name="Bills G."/>
            <person name="Bluhm B."/>
            <person name="Cannon C."/>
            <person name="Castanera R."/>
            <person name="Culley D."/>
            <person name="Daum C."/>
            <person name="Ezra D."/>
            <person name="Gonzalez J."/>
            <person name="Henrissat B."/>
            <person name="Kuo A."/>
            <person name="Liang C."/>
            <person name="Lipzen A."/>
            <person name="Lutzoni F."/>
            <person name="Magnuson J."/>
            <person name="Mondo S."/>
            <person name="Nolan M."/>
            <person name="Ohm R."/>
            <person name="Pangilinan J."/>
            <person name="Park H.-J."/>
            <person name="Ramirez L."/>
            <person name="Alfaro M."/>
            <person name="Sun H."/>
            <person name="Tritt A."/>
            <person name="Yoshinaga Y."/>
            <person name="Zwiers L.-H."/>
            <person name="Turgeon B."/>
            <person name="Goodwin S."/>
            <person name="Spatafora J."/>
            <person name="Crous P."/>
            <person name="Grigoriev I."/>
        </authorList>
    </citation>
    <scope>NUCLEOTIDE SEQUENCE</scope>
    <source>
        <strain evidence="3">CBS 130266</strain>
    </source>
</reference>
<sequence length="557" mass="58978">MENEIGGGPSAVDDLLSSPPSSLSDMSPANNHQSSRDTSTFGVSAPQPQLSSSKNSPHPSLATTSNPAATGDVKPRIKKSREPVVLPDGSIRERKKPGPKPKPKDPNAPVQPRRKKQKLSEAPTSVPPPSLNTMQQPPPQASSRQPKITEMVGSMQPNATARANSEVHIVAPLGTPTNNAPRPASSGQLFDPIRGDTVQAGHASRVSSPTAARVASVPVSPLPPTLLPPNVKSQNPFTAPPNSTLVARPGVLTTNTTQLPGPSTEQDLEKIRKMDSNSAGPSSNAPTLPSQKQQRAKEQPPPLPSGSGLLSGTPFGGLTSAPATNGTSGTNIWLTFPLKGQTNVTINFAREVERKYGFAALHPRLAARNERRKQLAAASNALEKSLGQGSNDDMSLDLSEPESNVEMGGIDDENSTGPTTDGRKKRKKKIEEYDRNDDFIDDTEKAWEENALMAKDGFFVYSGPLVTETDKPAVDRVDGITKRGRGRGRGGTTRGDTTGRGRGGGGRGSRGGATVRKPRVTKADRAMMEQEKLEREKMAATLAARPTQQPQPTAAVS</sequence>
<keyword evidence="4" id="KW-1185">Reference proteome</keyword>
<feature type="compositionally biased region" description="Low complexity" evidence="1">
    <location>
        <begin position="13"/>
        <end position="28"/>
    </location>
</feature>
<comment type="caution">
    <text evidence="3">The sequence shown here is derived from an EMBL/GenBank/DDBJ whole genome shotgun (WGS) entry which is preliminary data.</text>
</comment>
<feature type="region of interest" description="Disordered" evidence="1">
    <location>
        <begin position="172"/>
        <end position="323"/>
    </location>
</feature>
<feature type="compositionally biased region" description="Low complexity" evidence="1">
    <location>
        <begin position="203"/>
        <end position="219"/>
    </location>
</feature>
<feature type="domain" description="Hpc2-related" evidence="2">
    <location>
        <begin position="424"/>
        <end position="465"/>
    </location>
</feature>
<feature type="compositionally biased region" description="Pro residues" evidence="1">
    <location>
        <begin position="125"/>
        <end position="140"/>
    </location>
</feature>
<accession>A0A9P4NWN0</accession>
<evidence type="ECO:0000259" key="2">
    <source>
        <dbReference type="Pfam" id="PF08729"/>
    </source>
</evidence>
<gene>
    <name evidence="3" type="ORF">EJ08DRAFT_38229</name>
</gene>
<feature type="region of interest" description="Disordered" evidence="1">
    <location>
        <begin position="472"/>
        <end position="557"/>
    </location>
</feature>
<feature type="compositionally biased region" description="Basic and acidic residues" evidence="1">
    <location>
        <begin position="521"/>
        <end position="538"/>
    </location>
</feature>
<dbReference type="EMBL" id="MU007019">
    <property type="protein sequence ID" value="KAF2433719.1"/>
    <property type="molecule type" value="Genomic_DNA"/>
</dbReference>
<feature type="compositionally biased region" description="Polar residues" evidence="1">
    <location>
        <begin position="29"/>
        <end position="68"/>
    </location>
</feature>
<proteinExistence type="predicted"/>